<protein>
    <submittedName>
        <fullName evidence="1 2">Uncharacterized protein</fullName>
    </submittedName>
</protein>
<dbReference type="InParanoid" id="A0A0Q3LQ51"/>
<accession>A0A0Q3LQ51</accession>
<gene>
    <name evidence="1" type="ORF">BRADI_3g12245v3</name>
</gene>
<dbReference type="Gramene" id="KQJ94661">
    <property type="protein sequence ID" value="KQJ94661"/>
    <property type="gene ID" value="BRADI_3g12245v3"/>
</dbReference>
<evidence type="ECO:0000313" key="3">
    <source>
        <dbReference type="Proteomes" id="UP000008810"/>
    </source>
</evidence>
<reference evidence="2" key="3">
    <citation type="submission" date="2018-08" db="UniProtKB">
        <authorList>
            <consortium name="EnsemblPlants"/>
        </authorList>
    </citation>
    <scope>IDENTIFICATION</scope>
    <source>
        <strain evidence="2">cv. Bd21</strain>
    </source>
</reference>
<name>A0A0Q3LQ51_BRADI</name>
<dbReference type="AlphaFoldDB" id="A0A0Q3LQ51"/>
<evidence type="ECO:0000313" key="1">
    <source>
        <dbReference type="EMBL" id="KQJ94661.1"/>
    </source>
</evidence>
<dbReference type="EnsemblPlants" id="KQJ94661">
    <property type="protein sequence ID" value="KQJ94661"/>
    <property type="gene ID" value="BRADI_3g12245v3"/>
</dbReference>
<reference evidence="1 2" key="1">
    <citation type="journal article" date="2010" name="Nature">
        <title>Genome sequencing and analysis of the model grass Brachypodium distachyon.</title>
        <authorList>
            <consortium name="International Brachypodium Initiative"/>
        </authorList>
    </citation>
    <scope>NUCLEOTIDE SEQUENCE [LARGE SCALE GENOMIC DNA]</scope>
    <source>
        <strain evidence="1 2">Bd21</strain>
    </source>
</reference>
<organism evidence="1">
    <name type="scientific">Brachypodium distachyon</name>
    <name type="common">Purple false brome</name>
    <name type="synonym">Trachynia distachya</name>
    <dbReference type="NCBI Taxonomy" id="15368"/>
    <lineage>
        <taxon>Eukaryota</taxon>
        <taxon>Viridiplantae</taxon>
        <taxon>Streptophyta</taxon>
        <taxon>Embryophyta</taxon>
        <taxon>Tracheophyta</taxon>
        <taxon>Spermatophyta</taxon>
        <taxon>Magnoliopsida</taxon>
        <taxon>Liliopsida</taxon>
        <taxon>Poales</taxon>
        <taxon>Poaceae</taxon>
        <taxon>BOP clade</taxon>
        <taxon>Pooideae</taxon>
        <taxon>Stipodae</taxon>
        <taxon>Brachypodieae</taxon>
        <taxon>Brachypodium</taxon>
    </lineage>
</organism>
<evidence type="ECO:0000313" key="2">
    <source>
        <dbReference type="EnsemblPlants" id="KQJ94661"/>
    </source>
</evidence>
<proteinExistence type="predicted"/>
<sequence>MVTILRTAQRAYTASKISNFDMIYLKLCVLPRFNMNRLISYKSSMNVSEQLNKKVDDHRLQLTLRSGILSNSYIKNHKIPTEEN</sequence>
<dbReference type="EMBL" id="CM000882">
    <property type="protein sequence ID" value="KQJ94661.1"/>
    <property type="molecule type" value="Genomic_DNA"/>
</dbReference>
<dbReference type="Proteomes" id="UP000008810">
    <property type="component" value="Chromosome 3"/>
</dbReference>
<reference evidence="1" key="2">
    <citation type="submission" date="2017-06" db="EMBL/GenBank/DDBJ databases">
        <title>WGS assembly of Brachypodium distachyon.</title>
        <authorList>
            <consortium name="The International Brachypodium Initiative"/>
            <person name="Lucas S."/>
            <person name="Harmon-Smith M."/>
            <person name="Lail K."/>
            <person name="Tice H."/>
            <person name="Grimwood J."/>
            <person name="Bruce D."/>
            <person name="Barry K."/>
            <person name="Shu S."/>
            <person name="Lindquist E."/>
            <person name="Wang M."/>
            <person name="Pitluck S."/>
            <person name="Vogel J.P."/>
            <person name="Garvin D.F."/>
            <person name="Mockler T.C."/>
            <person name="Schmutz J."/>
            <person name="Rokhsar D."/>
            <person name="Bevan M.W."/>
        </authorList>
    </citation>
    <scope>NUCLEOTIDE SEQUENCE</scope>
    <source>
        <strain evidence="1">Bd21</strain>
    </source>
</reference>
<keyword evidence="3" id="KW-1185">Reference proteome</keyword>